<gene>
    <name evidence="3" type="ORF">AUK40_03970</name>
</gene>
<feature type="binding site" evidence="2">
    <location>
        <position position="82"/>
    </location>
    <ligand>
        <name>Zn(2+)</name>
        <dbReference type="ChEBI" id="CHEBI:29105"/>
        <label>1</label>
        <note>catalytic</note>
    </ligand>
</feature>
<name>A0A1J5IVC2_9BACT</name>
<dbReference type="PIRSF" id="PIRSF001359">
    <property type="entry name" value="F_bP_aldolase_II"/>
    <property type="match status" value="1"/>
</dbReference>
<evidence type="ECO:0000256" key="1">
    <source>
        <dbReference type="PIRSR" id="PIRSR001359-1"/>
    </source>
</evidence>
<dbReference type="InterPro" id="IPR050246">
    <property type="entry name" value="Class_II_FBP_aldolase"/>
</dbReference>
<reference evidence="3" key="1">
    <citation type="journal article" date="2016" name="Environ. Microbiol.">
        <title>Genomic resolution of a cold subsurface aquifer community provides metabolic insights for novel microbes adapted to high CO concentrations.</title>
        <authorList>
            <person name="Probst A.J."/>
            <person name="Castelle C.J."/>
            <person name="Singh A."/>
            <person name="Brown C.T."/>
            <person name="Anantharaman K."/>
            <person name="Sharon I."/>
            <person name="Hug L.A."/>
            <person name="Burstein D."/>
            <person name="Emerson J.B."/>
            <person name="Thomas B.C."/>
            <person name="Banfield J.F."/>
        </authorList>
    </citation>
    <scope>NUCLEOTIDE SEQUENCE [LARGE SCALE GENOMIC DNA]</scope>
    <source>
        <strain evidence="3">CG2_30_54_11</strain>
    </source>
</reference>
<dbReference type="GO" id="GO:0016832">
    <property type="term" value="F:aldehyde-lyase activity"/>
    <property type="evidence" value="ECO:0007669"/>
    <property type="project" value="InterPro"/>
</dbReference>
<feature type="binding site" evidence="2">
    <location>
        <position position="211"/>
    </location>
    <ligand>
        <name>Zn(2+)</name>
        <dbReference type="ChEBI" id="CHEBI:29105"/>
        <label>1</label>
        <note>catalytic</note>
    </ligand>
</feature>
<dbReference type="AlphaFoldDB" id="A0A1J5IVC2"/>
<dbReference type="Proteomes" id="UP000183245">
    <property type="component" value="Unassembled WGS sequence"/>
</dbReference>
<evidence type="ECO:0000313" key="3">
    <source>
        <dbReference type="EMBL" id="OIP97111.1"/>
    </source>
</evidence>
<dbReference type="InterPro" id="IPR013785">
    <property type="entry name" value="Aldolase_TIM"/>
</dbReference>
<comment type="cofactor">
    <cofactor evidence="2">
        <name>Zn(2+)</name>
        <dbReference type="ChEBI" id="CHEBI:29105"/>
    </cofactor>
    <text evidence="2">Binds 2 Zn(2+) ions per subunit. One is catalytic and the other provides a structural contribution.</text>
</comment>
<dbReference type="STRING" id="1817892.AUK40_03970"/>
<dbReference type="InterPro" id="IPR000771">
    <property type="entry name" value="FBA_II"/>
</dbReference>
<dbReference type="Gene3D" id="3.20.20.70">
    <property type="entry name" value="Aldolase class I"/>
    <property type="match status" value="1"/>
</dbReference>
<evidence type="ECO:0000313" key="4">
    <source>
        <dbReference type="Proteomes" id="UP000183245"/>
    </source>
</evidence>
<feature type="binding site" evidence="2">
    <location>
        <position position="183"/>
    </location>
    <ligand>
        <name>Zn(2+)</name>
        <dbReference type="ChEBI" id="CHEBI:29105"/>
        <label>1</label>
        <note>catalytic</note>
    </ligand>
</feature>
<organism evidence="3 4">
    <name type="scientific">Candidatus Wirthbacteria bacterium CG2_30_54_11</name>
    <dbReference type="NCBI Taxonomy" id="1817892"/>
    <lineage>
        <taxon>Bacteria</taxon>
        <taxon>Candidatus Wirthbacteria</taxon>
    </lineage>
</organism>
<dbReference type="GO" id="GO:0008270">
    <property type="term" value="F:zinc ion binding"/>
    <property type="evidence" value="ECO:0007669"/>
    <property type="project" value="InterPro"/>
</dbReference>
<keyword evidence="2" id="KW-0862">Zinc</keyword>
<sequence>MWAHPRDLYQQAYKEGRAVGTFNISNLETLKAIVQAAEVLQAPVMIATSRGEGSFIGFPMAVAMVKALAERASVPVGLHLDHGKSMEDVRSAIEAGYLSVHIDVSDKSYEENAELTRQVVAYAKNFEVNVEGEIGHVGGTSSLHTGGVEEALGKEGLTNPSEAWHYASDTGIDQLAVAVGNIHGIYQGIPHIDCERLKQINQGVKKPLVLHGGSGIPDDQIRSAVASGIAKINVNSELRLAYSQAVRKVLNEDPDLIVPYQITGPAVKAIQQVVESKIKVFDQKIS</sequence>
<keyword evidence="2" id="KW-0479">Metal-binding</keyword>
<evidence type="ECO:0000256" key="2">
    <source>
        <dbReference type="PIRSR" id="PIRSR001359-3"/>
    </source>
</evidence>
<feature type="active site" description="Proton donor" evidence="1">
    <location>
        <position position="81"/>
    </location>
</feature>
<comment type="caution">
    <text evidence="3">The sequence shown here is derived from an EMBL/GenBank/DDBJ whole genome shotgun (WGS) entry which is preliminary data.</text>
</comment>
<dbReference type="EMBL" id="MNZT01000068">
    <property type="protein sequence ID" value="OIP97111.1"/>
    <property type="molecule type" value="Genomic_DNA"/>
</dbReference>
<dbReference type="NCBIfam" id="TIGR00167">
    <property type="entry name" value="cbbA"/>
    <property type="match status" value="1"/>
</dbReference>
<evidence type="ECO:0008006" key="5">
    <source>
        <dbReference type="Google" id="ProtNLM"/>
    </source>
</evidence>
<dbReference type="GO" id="GO:0005975">
    <property type="term" value="P:carbohydrate metabolic process"/>
    <property type="evidence" value="ECO:0007669"/>
    <property type="project" value="InterPro"/>
</dbReference>
<dbReference type="PANTHER" id="PTHR30304:SF0">
    <property type="entry name" value="D-TAGATOSE-1,6-BISPHOSPHATE ALDOLASE SUBUNIT GATY-RELATED"/>
    <property type="match status" value="1"/>
</dbReference>
<feature type="binding site" evidence="2">
    <location>
        <position position="133"/>
    </location>
    <ligand>
        <name>Zn(2+)</name>
        <dbReference type="ChEBI" id="CHEBI:29105"/>
        <label>2</label>
    </ligand>
</feature>
<feature type="binding site" evidence="2">
    <location>
        <position position="103"/>
    </location>
    <ligand>
        <name>Zn(2+)</name>
        <dbReference type="ChEBI" id="CHEBI:29105"/>
        <label>2</label>
    </ligand>
</feature>
<dbReference type="PANTHER" id="PTHR30304">
    <property type="entry name" value="D-TAGATOSE-1,6-BISPHOSPHATE ALDOLASE"/>
    <property type="match status" value="1"/>
</dbReference>
<protein>
    <recommendedName>
        <fullName evidence="5">Tagatose-bisphosphate aldolase</fullName>
    </recommendedName>
</protein>
<dbReference type="SUPFAM" id="SSF51569">
    <property type="entry name" value="Aldolase"/>
    <property type="match status" value="1"/>
</dbReference>
<dbReference type="CDD" id="cd00947">
    <property type="entry name" value="TBP_aldolase_IIB"/>
    <property type="match status" value="1"/>
</dbReference>
<proteinExistence type="predicted"/>
<dbReference type="Pfam" id="PF01116">
    <property type="entry name" value="F_bP_aldolase"/>
    <property type="match status" value="1"/>
</dbReference>
<accession>A0A1J5IVC2</accession>